<dbReference type="EMBL" id="CM039173">
    <property type="protein sequence ID" value="KAH9768597.1"/>
    <property type="molecule type" value="Genomic_DNA"/>
</dbReference>
<dbReference type="Proteomes" id="UP000829398">
    <property type="component" value="Chromosome 4"/>
</dbReference>
<organism evidence="1 2">
    <name type="scientific">Citrus sinensis</name>
    <name type="common">Sweet orange</name>
    <name type="synonym">Citrus aurantium var. sinensis</name>
    <dbReference type="NCBI Taxonomy" id="2711"/>
    <lineage>
        <taxon>Eukaryota</taxon>
        <taxon>Viridiplantae</taxon>
        <taxon>Streptophyta</taxon>
        <taxon>Embryophyta</taxon>
        <taxon>Tracheophyta</taxon>
        <taxon>Spermatophyta</taxon>
        <taxon>Magnoliopsida</taxon>
        <taxon>eudicotyledons</taxon>
        <taxon>Gunneridae</taxon>
        <taxon>Pentapetalae</taxon>
        <taxon>rosids</taxon>
        <taxon>malvids</taxon>
        <taxon>Sapindales</taxon>
        <taxon>Rutaceae</taxon>
        <taxon>Aurantioideae</taxon>
        <taxon>Citrus</taxon>
    </lineage>
</organism>
<protein>
    <submittedName>
        <fullName evidence="1">NAC domain containing protein 50</fullName>
    </submittedName>
</protein>
<gene>
    <name evidence="1" type="ORF">KPL71_011665</name>
</gene>
<comment type="caution">
    <text evidence="1">The sequence shown here is derived from an EMBL/GenBank/DDBJ whole genome shotgun (WGS) entry which is preliminary data.</text>
</comment>
<reference evidence="2" key="1">
    <citation type="journal article" date="2023" name="Hortic. Res.">
        <title>A chromosome-level phased genome enabling allele-level studies in sweet orange: a case study on citrus Huanglongbing tolerance.</title>
        <authorList>
            <person name="Wu B."/>
            <person name="Yu Q."/>
            <person name="Deng Z."/>
            <person name="Duan Y."/>
            <person name="Luo F."/>
            <person name="Gmitter F. Jr."/>
        </authorList>
    </citation>
    <scope>NUCLEOTIDE SEQUENCE [LARGE SCALE GENOMIC DNA]</scope>
    <source>
        <strain evidence="2">cv. Valencia</strain>
    </source>
</reference>
<evidence type="ECO:0000313" key="2">
    <source>
        <dbReference type="Proteomes" id="UP000829398"/>
    </source>
</evidence>
<sequence>MGNEGLALTTTTPATPATPAAAKKNTAALAPGFRFHPTDEELVSYYLKRKVYNRPFRFNAIGEVDIYKNEPWDLADFSWMKTRDQEWYFFSPLDKKYVNGARMNRATRKGYWKATGKDREIRRESQLIGMKKTLVFHSGRAPDGQRTNWVMHEYRLVEEEFEQLGPGLLVFGFRKNFGIVWKIDLVLSDFMIYTVLTMNKPVHFTSVVCTQASYVLCRVFHKNNIGPPNGNRYAPFVEEEWDDGMATFPGEDAADEVVAGDDVGTERNAGERMRVEQDSQSINKEPLNINELPKDAQNDLLDCKRERTDGCPSLCVLNTQAPLPLLQYKRRRQNDSGSNRSNGSDNSSGAGQDPSSSTTTTAETATMMATNSATTAAISALLEFSLMESIEPRETSRVPTAAPFEANDFDSQMPPDCAKLIKELKNQVREVVVERETLKLDLMSAQAMINILHSRIDFLTRENEDLKRKNKAA</sequence>
<proteinExistence type="predicted"/>
<name>A0ACB8L589_CITSI</name>
<accession>A0ACB8L589</accession>
<evidence type="ECO:0000313" key="1">
    <source>
        <dbReference type="EMBL" id="KAH9768597.1"/>
    </source>
</evidence>
<keyword evidence="2" id="KW-1185">Reference proteome</keyword>